<dbReference type="Proteomes" id="UP000242219">
    <property type="component" value="Unassembled WGS sequence"/>
</dbReference>
<gene>
    <name evidence="2" type="ORF">BIY37_06055</name>
</gene>
<evidence type="ECO:0000259" key="1">
    <source>
        <dbReference type="Pfam" id="PF01844"/>
    </source>
</evidence>
<dbReference type="InterPro" id="IPR003615">
    <property type="entry name" value="HNH_nuc"/>
</dbReference>
<reference evidence="2 3" key="1">
    <citation type="journal article" date="2016" name="Genome Announc.">
        <title>Draft Genome Sequence of the Anaerobic Ammonium-Oxidizing Bacterium 'Candidatus Brocadia sp. 40'.</title>
        <authorList>
            <person name="Ali M."/>
            <person name="Haroon M.F."/>
            <person name="Narita Y."/>
            <person name="Zhang L."/>
            <person name="Rangel Shaw D."/>
            <person name="Okabe S."/>
            <person name="Saikaly P.E."/>
        </authorList>
    </citation>
    <scope>NUCLEOTIDE SEQUENCE [LARGE SCALE GENOMIC DNA]</scope>
    <source>
        <strain evidence="2 3">40</strain>
    </source>
</reference>
<dbReference type="GO" id="GO:0003676">
    <property type="term" value="F:nucleic acid binding"/>
    <property type="evidence" value="ECO:0007669"/>
    <property type="project" value="InterPro"/>
</dbReference>
<dbReference type="AlphaFoldDB" id="A0A1V6M0D8"/>
<dbReference type="GO" id="GO:0004519">
    <property type="term" value="F:endonuclease activity"/>
    <property type="evidence" value="ECO:0007669"/>
    <property type="project" value="InterPro"/>
</dbReference>
<proteinExistence type="predicted"/>
<dbReference type="EMBL" id="MJUW02000071">
    <property type="protein sequence ID" value="OQD45874.1"/>
    <property type="molecule type" value="Genomic_DNA"/>
</dbReference>
<feature type="domain" description="HNH" evidence="1">
    <location>
        <begin position="209"/>
        <end position="242"/>
    </location>
</feature>
<protein>
    <recommendedName>
        <fullName evidence="1">HNH domain-containing protein</fullName>
    </recommendedName>
</protein>
<evidence type="ECO:0000313" key="3">
    <source>
        <dbReference type="Proteomes" id="UP000242219"/>
    </source>
</evidence>
<sequence>MPTYLFGWNPRSFGWEDMGQAISNLHRRGSVDDSWSCGNTKDLPSGSRFFLIRLGREPKGIVGSGVTRSNPAYGHHWDPEKSRKGKKALYVDIRFDALAAEPLITWSELQKPPLSATHWGIQASGVRLTDHVADALEKVWSQRTGHEAPFSADEIDPNNTYPEGTKKTIVVNGYERSPSARAACVAHHGTQCKVCETVLQEVYGKIATGFIHVHHIVPVSKLGKGYQVNPIKDLVPVCPTCHAVMHLRTPPLSITEARQLLADTQRKRRLTPVSRRRRR</sequence>
<dbReference type="Pfam" id="PF01844">
    <property type="entry name" value="HNH"/>
    <property type="match status" value="1"/>
</dbReference>
<dbReference type="RefSeq" id="WP_070066932.1">
    <property type="nucleotide sequence ID" value="NZ_MJUW02000071.1"/>
</dbReference>
<comment type="caution">
    <text evidence="2">The sequence shown here is derived from an EMBL/GenBank/DDBJ whole genome shotgun (WGS) entry which is preliminary data.</text>
</comment>
<name>A0A1V6M0D8_9BACT</name>
<evidence type="ECO:0000313" key="2">
    <source>
        <dbReference type="EMBL" id="OQD45874.1"/>
    </source>
</evidence>
<organism evidence="2 3">
    <name type="scientific">Candidatus Brocadia sapporoensis</name>
    <dbReference type="NCBI Taxonomy" id="392547"/>
    <lineage>
        <taxon>Bacteria</taxon>
        <taxon>Pseudomonadati</taxon>
        <taxon>Planctomycetota</taxon>
        <taxon>Candidatus Brocadiia</taxon>
        <taxon>Candidatus Brocadiales</taxon>
        <taxon>Candidatus Brocadiaceae</taxon>
        <taxon>Candidatus Brocadia</taxon>
    </lineage>
</organism>
<dbReference type="GO" id="GO:0008270">
    <property type="term" value="F:zinc ion binding"/>
    <property type="evidence" value="ECO:0007669"/>
    <property type="project" value="InterPro"/>
</dbReference>
<dbReference type="InterPro" id="IPR015947">
    <property type="entry name" value="PUA-like_sf"/>
</dbReference>
<dbReference type="SUPFAM" id="SSF88697">
    <property type="entry name" value="PUA domain-like"/>
    <property type="match status" value="1"/>
</dbReference>
<keyword evidence="3" id="KW-1185">Reference proteome</keyword>
<dbReference type="CDD" id="cd00085">
    <property type="entry name" value="HNHc"/>
    <property type="match status" value="1"/>
</dbReference>
<accession>A0A1V6M0D8</accession>
<dbReference type="Gene3D" id="1.10.30.50">
    <property type="match status" value="1"/>
</dbReference>
<dbReference type="InterPro" id="IPR002711">
    <property type="entry name" value="HNH"/>
</dbReference>